<feature type="domain" description="Ribbon-helix-helix protein CopG" evidence="1">
    <location>
        <begin position="28"/>
        <end position="65"/>
    </location>
</feature>
<protein>
    <recommendedName>
        <fullName evidence="1">Ribbon-helix-helix protein CopG domain-containing protein</fullName>
    </recommendedName>
</protein>
<dbReference type="AlphaFoldDB" id="X7EA27"/>
<dbReference type="GO" id="GO:0006355">
    <property type="term" value="P:regulation of DNA-templated transcription"/>
    <property type="evidence" value="ECO:0007669"/>
    <property type="project" value="InterPro"/>
</dbReference>
<keyword evidence="3" id="KW-1185">Reference proteome</keyword>
<dbReference type="Pfam" id="PF01402">
    <property type="entry name" value="RHH_1"/>
    <property type="match status" value="1"/>
</dbReference>
<name>X7EA27_9RHOB</name>
<dbReference type="eggNOG" id="ENOG502ZF1Q">
    <property type="taxonomic scope" value="Bacteria"/>
</dbReference>
<gene>
    <name evidence="2" type="ORF">OCH239_18880</name>
</gene>
<evidence type="ECO:0000313" key="2">
    <source>
        <dbReference type="EMBL" id="ETX11968.1"/>
    </source>
</evidence>
<reference evidence="2 3" key="1">
    <citation type="submission" date="2014-01" db="EMBL/GenBank/DDBJ databases">
        <title>Roseivivax halodurans JCM 10272 Genome Sequencing.</title>
        <authorList>
            <person name="Lai Q."/>
            <person name="Li G."/>
            <person name="Shao Z."/>
        </authorList>
    </citation>
    <scope>NUCLEOTIDE SEQUENCE [LARGE SCALE GENOMIC DNA]</scope>
    <source>
        <strain evidence="2 3">JCM 10272</strain>
    </source>
</reference>
<sequence length="68" mass="7931">MILISINQEVNIMKSKGRPKVDTSPVLVRVDAEMLQAIDDARRVEQDVPTRPEMIRRMIAEWLERREG</sequence>
<comment type="caution">
    <text evidence="2">The sequence shown here is derived from an EMBL/GenBank/DDBJ whole genome shotgun (WGS) entry which is preliminary data.</text>
</comment>
<dbReference type="Proteomes" id="UP000022447">
    <property type="component" value="Unassembled WGS sequence"/>
</dbReference>
<evidence type="ECO:0000259" key="1">
    <source>
        <dbReference type="Pfam" id="PF01402"/>
    </source>
</evidence>
<organism evidence="2 3">
    <name type="scientific">Roseivivax halodurans JCM 10272</name>
    <dbReference type="NCBI Taxonomy" id="1449350"/>
    <lineage>
        <taxon>Bacteria</taxon>
        <taxon>Pseudomonadati</taxon>
        <taxon>Pseudomonadota</taxon>
        <taxon>Alphaproteobacteria</taxon>
        <taxon>Rhodobacterales</taxon>
        <taxon>Roseobacteraceae</taxon>
        <taxon>Roseivivax</taxon>
    </lineage>
</organism>
<accession>X7EA27</accession>
<evidence type="ECO:0000313" key="3">
    <source>
        <dbReference type="Proteomes" id="UP000022447"/>
    </source>
</evidence>
<dbReference type="InterPro" id="IPR002145">
    <property type="entry name" value="CopG"/>
</dbReference>
<dbReference type="EMBL" id="JALZ01000066">
    <property type="protein sequence ID" value="ETX11968.1"/>
    <property type="molecule type" value="Genomic_DNA"/>
</dbReference>
<proteinExistence type="predicted"/>